<dbReference type="Gene3D" id="1.10.510.10">
    <property type="entry name" value="Transferase(Phosphotransferase) domain 1"/>
    <property type="match status" value="2"/>
</dbReference>
<keyword evidence="3" id="KW-0808">Transferase</keyword>
<feature type="compositionally biased region" description="Polar residues" evidence="1">
    <location>
        <begin position="768"/>
        <end position="789"/>
    </location>
</feature>
<dbReference type="PANTHER" id="PTHR23257:SF958">
    <property type="entry name" value="SERINE_THREONINE-PROTEIN KINASE WNK4"/>
    <property type="match status" value="1"/>
</dbReference>
<dbReference type="InterPro" id="IPR011009">
    <property type="entry name" value="Kinase-like_dom_sf"/>
</dbReference>
<sequence>MSNVVMENTYNFEIFDYRKYIIGEKIGEGSYGIVYKVVNLSSEDKDLYATNNQENADNIYRNYRGRRPILHKYKIVYLDNILLPDGDIASGYATFSELATYGNLEQYLKSQELDFIERLEIVSSIIEGLQTLHSKAICHSALKAENILVFKNTNKEQNSNNKNKKMNIEISLSDFSVIPSFSERNIISPNEFYASYTSPNCIKFPTNGYTFEDDIYSLGLLLWQVVYNETPFQKELNEINHIKLTNAIDNRGQIQNLNIDGDYDPILPVNNDTSYEVPYEYKKKIEEKNKEMKLLESYNQIQQSTHYMVDNFKLSLNNNGRIEQHSQNNELLKLYNLIIEEQLRPGLSDNIPVFYRDLISNCWNAIPSKRPDLVKIDDTIQHLKNSGYKNKTISLNYNLTNRQSKSLSRCLENDKPTSYHYSDKKKEKTKSIWKKINPRNSIMKIFKSYNSNNKLRNNSSQYDSFNSPVSRTSLMNPLLFNGVQPDIEMENIEIPEQVGFNNIPIGHCENNYTTVNIESKNDSVIVDINYQDKPLPTITENGDTSYITNSDTTGINNISYLSTSIGVGDSLMENSIISTDTKSSDYYYDENDPNNRNYPDLVLDDIDFIKDEIDDEVVKEFEKLNINMNSYYINDPLNSKQVNKEYNKNDIIHELSFGGERDVNSNFSNTDTYSYSFSDEEDENTISNYKVAKNYINYNNNKRNTLFAFLEAKTSNNNENDIDNINFSSSEESVNFYDEEDVKQLTEKTISTNSIKEDLKNSGKGKESVSSPLSKDSSNQETTIINPFI</sequence>
<dbReference type="InterPro" id="IPR050167">
    <property type="entry name" value="Ser_Thr_protein_kinase"/>
</dbReference>
<dbReference type="SUPFAM" id="SSF56112">
    <property type="entry name" value="Protein kinase-like (PK-like)"/>
    <property type="match status" value="1"/>
</dbReference>
<dbReference type="InterPro" id="IPR000719">
    <property type="entry name" value="Prot_kinase_dom"/>
</dbReference>
<feature type="region of interest" description="Disordered" evidence="1">
    <location>
        <begin position="754"/>
        <end position="789"/>
    </location>
</feature>
<dbReference type="OrthoDB" id="4062651at2759"/>
<dbReference type="STRING" id="1754190.A0A1Y2AZV4"/>
<evidence type="ECO:0000259" key="2">
    <source>
        <dbReference type="PROSITE" id="PS50011"/>
    </source>
</evidence>
<protein>
    <submittedName>
        <fullName evidence="3">Kinase-like protein</fullName>
    </submittedName>
</protein>
<dbReference type="Proteomes" id="UP000193920">
    <property type="component" value="Unassembled WGS sequence"/>
</dbReference>
<dbReference type="PROSITE" id="PS50011">
    <property type="entry name" value="PROTEIN_KINASE_DOM"/>
    <property type="match status" value="1"/>
</dbReference>
<dbReference type="GO" id="GO:0005524">
    <property type="term" value="F:ATP binding"/>
    <property type="evidence" value="ECO:0007669"/>
    <property type="project" value="InterPro"/>
</dbReference>
<evidence type="ECO:0000256" key="1">
    <source>
        <dbReference type="SAM" id="MobiDB-lite"/>
    </source>
</evidence>
<dbReference type="EMBL" id="MCOG01000188">
    <property type="protein sequence ID" value="ORY28101.1"/>
    <property type="molecule type" value="Genomic_DNA"/>
</dbReference>
<dbReference type="AlphaFoldDB" id="A0A1Y2AZV4"/>
<organism evidence="3 4">
    <name type="scientific">Neocallimastix californiae</name>
    <dbReference type="NCBI Taxonomy" id="1754190"/>
    <lineage>
        <taxon>Eukaryota</taxon>
        <taxon>Fungi</taxon>
        <taxon>Fungi incertae sedis</taxon>
        <taxon>Chytridiomycota</taxon>
        <taxon>Chytridiomycota incertae sedis</taxon>
        <taxon>Neocallimastigomycetes</taxon>
        <taxon>Neocallimastigales</taxon>
        <taxon>Neocallimastigaceae</taxon>
        <taxon>Neocallimastix</taxon>
    </lineage>
</organism>
<dbReference type="GO" id="GO:0007165">
    <property type="term" value="P:signal transduction"/>
    <property type="evidence" value="ECO:0007669"/>
    <property type="project" value="TreeGrafter"/>
</dbReference>
<proteinExistence type="predicted"/>
<name>A0A1Y2AZV4_9FUNG</name>
<dbReference type="PANTHER" id="PTHR23257">
    <property type="entry name" value="SERINE-THREONINE PROTEIN KINASE"/>
    <property type="match status" value="1"/>
</dbReference>
<feature type="domain" description="Protein kinase" evidence="2">
    <location>
        <begin position="20"/>
        <end position="385"/>
    </location>
</feature>
<evidence type="ECO:0000313" key="3">
    <source>
        <dbReference type="EMBL" id="ORY28101.1"/>
    </source>
</evidence>
<evidence type="ECO:0000313" key="4">
    <source>
        <dbReference type="Proteomes" id="UP000193920"/>
    </source>
</evidence>
<dbReference type="GO" id="GO:0004672">
    <property type="term" value="F:protein kinase activity"/>
    <property type="evidence" value="ECO:0007669"/>
    <property type="project" value="InterPro"/>
</dbReference>
<comment type="caution">
    <text evidence="3">The sequence shown here is derived from an EMBL/GenBank/DDBJ whole genome shotgun (WGS) entry which is preliminary data.</text>
</comment>
<gene>
    <name evidence="3" type="ORF">LY90DRAFT_705776</name>
</gene>
<feature type="compositionally biased region" description="Basic and acidic residues" evidence="1">
    <location>
        <begin position="755"/>
        <end position="767"/>
    </location>
</feature>
<keyword evidence="4" id="KW-1185">Reference proteome</keyword>
<dbReference type="Pfam" id="PF00069">
    <property type="entry name" value="Pkinase"/>
    <property type="match status" value="1"/>
</dbReference>
<accession>A0A1Y2AZV4</accession>
<dbReference type="GO" id="GO:0005737">
    <property type="term" value="C:cytoplasm"/>
    <property type="evidence" value="ECO:0007669"/>
    <property type="project" value="TreeGrafter"/>
</dbReference>
<keyword evidence="3" id="KW-0418">Kinase</keyword>
<reference evidence="3 4" key="1">
    <citation type="submission" date="2016-08" db="EMBL/GenBank/DDBJ databases">
        <title>A Parts List for Fungal Cellulosomes Revealed by Comparative Genomics.</title>
        <authorList>
            <consortium name="DOE Joint Genome Institute"/>
            <person name="Haitjema C.H."/>
            <person name="Gilmore S.P."/>
            <person name="Henske J.K."/>
            <person name="Solomon K.V."/>
            <person name="De Groot R."/>
            <person name="Kuo A."/>
            <person name="Mondo S.J."/>
            <person name="Salamov A.A."/>
            <person name="Labutti K."/>
            <person name="Zhao Z."/>
            <person name="Chiniquy J."/>
            <person name="Barry K."/>
            <person name="Brewer H.M."/>
            <person name="Purvine S.O."/>
            <person name="Wright A.T."/>
            <person name="Boxma B."/>
            <person name="Van Alen T."/>
            <person name="Hackstein J.H."/>
            <person name="Baker S.E."/>
            <person name="Grigoriev I.V."/>
            <person name="O'Malley M.A."/>
        </authorList>
    </citation>
    <scope>NUCLEOTIDE SEQUENCE [LARGE SCALE GENOMIC DNA]</scope>
    <source>
        <strain evidence="3 4">G1</strain>
    </source>
</reference>